<evidence type="ECO:0000256" key="2">
    <source>
        <dbReference type="SAM" id="Phobius"/>
    </source>
</evidence>
<feature type="domain" description="Helicase-associated" evidence="3">
    <location>
        <begin position="266"/>
        <end position="343"/>
    </location>
</feature>
<sequence>MIHQRRSCHVYSAQMTRTYNQYRHLMISIILILLPWNTGSFSTPRRSFHSSKNGIYSKYYGVYSFGHQICSVKQLTKLREKDSLGDEGAEEFILKSQHVKRKSLDEDKNSIDERNNNKKENTRSFDARWNEKFNELIQYQDQYGDCCVPQSFEPNPSLGRWVRYQRFDAYMTKERVDKLDSIGFVWGAKEAIWNAHVEELKAFRNKFGHVNVPQNCDEKNRKLSMWVQNQRVQYGYLKNGYPKKSFLTPERIAILESLSFAWDMNEVHWMEKWHMLKTFTKEHGHANVPSRYWPNQTLARWVLNQRVQFRKQTRDDNKEENNSKKSGSRLTQKRIDLLNSLEFVWDPSDLYWWEQYRALCEYEKENGHCSIPSNNFNQKLVHWVHNQRRLCREYVIAISGIHLDKNIVILKDVPVSGLNDKRLEALRKIDFCWLPPLPGESASIQQNNLNENNLFDTQRMKKQKVTEPPRVNLRTMPDGTKKLIVPFPWDEI</sequence>
<keyword evidence="2" id="KW-0812">Transmembrane</keyword>
<organism evidence="4">
    <name type="scientific">Eucampia antarctica</name>
    <dbReference type="NCBI Taxonomy" id="49252"/>
    <lineage>
        <taxon>Eukaryota</taxon>
        <taxon>Sar</taxon>
        <taxon>Stramenopiles</taxon>
        <taxon>Ochrophyta</taxon>
        <taxon>Bacillariophyta</taxon>
        <taxon>Mediophyceae</taxon>
        <taxon>Biddulphiophycidae</taxon>
        <taxon>Hemiaulales</taxon>
        <taxon>Hemiaulaceae</taxon>
        <taxon>Eucampia</taxon>
    </lineage>
</organism>
<feature type="domain" description="Helicase-associated" evidence="3">
    <location>
        <begin position="190"/>
        <end position="260"/>
    </location>
</feature>
<evidence type="ECO:0000259" key="3">
    <source>
        <dbReference type="Pfam" id="PF03457"/>
    </source>
</evidence>
<keyword evidence="2" id="KW-0472">Membrane</keyword>
<name>A0A7S2SL23_9STRA</name>
<dbReference type="EMBL" id="HBHI01031107">
    <property type="protein sequence ID" value="CAD9703206.1"/>
    <property type="molecule type" value="Transcribed_RNA"/>
</dbReference>
<dbReference type="PANTHER" id="PTHR33418">
    <property type="entry name" value="HELICASE-ASSOCIATED"/>
    <property type="match status" value="1"/>
</dbReference>
<dbReference type="Gene3D" id="6.10.140.530">
    <property type="match status" value="4"/>
</dbReference>
<protein>
    <recommendedName>
        <fullName evidence="3">Helicase-associated domain-containing protein</fullName>
    </recommendedName>
</protein>
<evidence type="ECO:0000313" key="4">
    <source>
        <dbReference type="EMBL" id="CAD9703206.1"/>
    </source>
</evidence>
<dbReference type="PANTHER" id="PTHR33418:SF1">
    <property type="entry name" value="HELICASE-ASSOCIATED DOMAIN-CONTAINING PROTEIN"/>
    <property type="match status" value="1"/>
</dbReference>
<reference evidence="4" key="1">
    <citation type="submission" date="2021-01" db="EMBL/GenBank/DDBJ databases">
        <authorList>
            <person name="Corre E."/>
            <person name="Pelletier E."/>
            <person name="Niang G."/>
            <person name="Scheremetjew M."/>
            <person name="Finn R."/>
            <person name="Kale V."/>
            <person name="Holt S."/>
            <person name="Cochrane G."/>
            <person name="Meng A."/>
            <person name="Brown T."/>
            <person name="Cohen L."/>
        </authorList>
    </citation>
    <scope>NUCLEOTIDE SEQUENCE</scope>
    <source>
        <strain evidence="4">CCMP1452</strain>
    </source>
</reference>
<feature type="region of interest" description="Disordered" evidence="1">
    <location>
        <begin position="104"/>
        <end position="123"/>
    </location>
</feature>
<feature type="domain" description="Helicase-associated" evidence="3">
    <location>
        <begin position="349"/>
        <end position="431"/>
    </location>
</feature>
<feature type="transmembrane region" description="Helical" evidence="2">
    <location>
        <begin position="21"/>
        <end position="38"/>
    </location>
</feature>
<feature type="domain" description="Helicase-associated" evidence="3">
    <location>
        <begin position="126"/>
        <end position="184"/>
    </location>
</feature>
<dbReference type="InterPro" id="IPR005114">
    <property type="entry name" value="Helicase_assoc"/>
</dbReference>
<evidence type="ECO:0000256" key="1">
    <source>
        <dbReference type="SAM" id="MobiDB-lite"/>
    </source>
</evidence>
<keyword evidence="2" id="KW-1133">Transmembrane helix</keyword>
<dbReference type="AlphaFoldDB" id="A0A7S2SL23"/>
<accession>A0A7S2SL23</accession>
<dbReference type="Pfam" id="PF03457">
    <property type="entry name" value="HA"/>
    <property type="match status" value="4"/>
</dbReference>
<gene>
    <name evidence="4" type="ORF">EANT1437_LOCUS16013</name>
</gene>
<proteinExistence type="predicted"/>